<protein>
    <submittedName>
        <fullName evidence="1">Uncharacterized protein</fullName>
    </submittedName>
</protein>
<dbReference type="EMBL" id="JABAGV010000074">
    <property type="protein sequence ID" value="MBC2477063.1"/>
    <property type="molecule type" value="Genomic_DNA"/>
</dbReference>
<gene>
    <name evidence="1" type="ORF">HGI39_20630</name>
</gene>
<dbReference type="GeneID" id="66345126"/>
<dbReference type="Proteomes" id="UP001194098">
    <property type="component" value="Unassembled WGS sequence"/>
</dbReference>
<evidence type="ECO:0000313" key="2">
    <source>
        <dbReference type="Proteomes" id="UP001194098"/>
    </source>
</evidence>
<evidence type="ECO:0000313" key="1">
    <source>
        <dbReference type="EMBL" id="MBC2477063.1"/>
    </source>
</evidence>
<reference evidence="1" key="1">
    <citation type="submission" date="2020-04" db="EMBL/GenBank/DDBJ databases">
        <authorList>
            <person name="Brown S."/>
        </authorList>
    </citation>
    <scope>NUCLEOTIDE SEQUENCE</scope>
    <source>
        <strain evidence="1">DJ015</strain>
    </source>
</reference>
<proteinExistence type="predicted"/>
<dbReference type="AlphaFoldDB" id="A0AAW3WF38"/>
<comment type="caution">
    <text evidence="1">The sequence shown here is derived from an EMBL/GenBank/DDBJ whole genome shotgun (WGS) entry which is preliminary data.</text>
</comment>
<reference evidence="1" key="2">
    <citation type="journal article" date="2022" name="Nat. Biotechnol.">
        <title>Carbon-negative production of acetone and isopropanol by gas fermentation at industrial pilot scale.</title>
        <authorList>
            <person name="Liew F.E."/>
            <person name="Nogle R."/>
            <person name="Abdalla T."/>
            <person name="Rasor B.J."/>
            <person name="Canter C."/>
            <person name="Jensen R.O."/>
            <person name="Wang L."/>
            <person name="Strutz J."/>
            <person name="Chirania P."/>
            <person name="De Tissera S."/>
            <person name="Mueller A.P."/>
            <person name="Ruan Z."/>
            <person name="Gao A."/>
            <person name="Tran L."/>
            <person name="Engle N.L."/>
            <person name="Bromley J.C."/>
            <person name="Daniell J."/>
            <person name="Conrado R."/>
            <person name="Tschaplinski T.J."/>
            <person name="Giannone R.J."/>
            <person name="Hettich R.L."/>
            <person name="Karim A.S."/>
            <person name="Simpson S.D."/>
            <person name="Brown S.D."/>
            <person name="Leang C."/>
            <person name="Jewett M.C."/>
            <person name="Kopke M."/>
        </authorList>
    </citation>
    <scope>NUCLEOTIDE SEQUENCE</scope>
    <source>
        <strain evidence="1">DJ015</strain>
    </source>
</reference>
<accession>A0AAW3WF38</accession>
<sequence length="45" mass="5738">MNFRIFKCYIDVCKLIELNPSWNGLERFRQFYLWERENNGRYQMD</sequence>
<organism evidence="1 2">
    <name type="scientific">Clostridium beijerinckii</name>
    <name type="common">Clostridium MP</name>
    <dbReference type="NCBI Taxonomy" id="1520"/>
    <lineage>
        <taxon>Bacteria</taxon>
        <taxon>Bacillati</taxon>
        <taxon>Bacillota</taxon>
        <taxon>Clostridia</taxon>
        <taxon>Eubacteriales</taxon>
        <taxon>Clostridiaceae</taxon>
        <taxon>Clostridium</taxon>
    </lineage>
</organism>
<dbReference type="RefSeq" id="WP_171781095.1">
    <property type="nucleotide sequence ID" value="NZ_BKAK01000110.1"/>
</dbReference>
<name>A0AAW3WF38_CLOBE</name>